<keyword evidence="2" id="KW-1185">Reference proteome</keyword>
<dbReference type="EnsemblPlants" id="KQK87939">
    <property type="protein sequence ID" value="KQK87939"/>
    <property type="gene ID" value="SETIT_040699mg"/>
</dbReference>
<sequence>MNQAPTPDQKIWCVSLHGLKHAYLTLICVNQQGWLRQGKLTKTPIRVQRT</sequence>
<organism evidence="1 2">
    <name type="scientific">Setaria italica</name>
    <name type="common">Foxtail millet</name>
    <name type="synonym">Panicum italicum</name>
    <dbReference type="NCBI Taxonomy" id="4555"/>
    <lineage>
        <taxon>Eukaryota</taxon>
        <taxon>Viridiplantae</taxon>
        <taxon>Streptophyta</taxon>
        <taxon>Embryophyta</taxon>
        <taxon>Tracheophyta</taxon>
        <taxon>Spermatophyta</taxon>
        <taxon>Magnoliopsida</taxon>
        <taxon>Liliopsida</taxon>
        <taxon>Poales</taxon>
        <taxon>Poaceae</taxon>
        <taxon>PACMAD clade</taxon>
        <taxon>Panicoideae</taxon>
        <taxon>Panicodae</taxon>
        <taxon>Paniceae</taxon>
        <taxon>Cenchrinae</taxon>
        <taxon>Setaria</taxon>
    </lineage>
</organism>
<evidence type="ECO:0000313" key="2">
    <source>
        <dbReference type="Proteomes" id="UP000004995"/>
    </source>
</evidence>
<proteinExistence type="predicted"/>
<dbReference type="EMBL" id="AGNK02005462">
    <property type="status" value="NOT_ANNOTATED_CDS"/>
    <property type="molecule type" value="Genomic_DNA"/>
</dbReference>
<protein>
    <submittedName>
        <fullName evidence="1">Uncharacterized protein</fullName>
    </submittedName>
</protein>
<accession>K4AP51</accession>
<dbReference type="Proteomes" id="UP000004995">
    <property type="component" value="Unassembled WGS sequence"/>
</dbReference>
<dbReference type="HOGENOM" id="CLU_3127875_0_0_1"/>
<reference evidence="2" key="1">
    <citation type="journal article" date="2012" name="Nat. Biotechnol.">
        <title>Reference genome sequence of the model plant Setaria.</title>
        <authorList>
            <person name="Bennetzen J.L."/>
            <person name="Schmutz J."/>
            <person name="Wang H."/>
            <person name="Percifield R."/>
            <person name="Hawkins J."/>
            <person name="Pontaroli A.C."/>
            <person name="Estep M."/>
            <person name="Feng L."/>
            <person name="Vaughn J.N."/>
            <person name="Grimwood J."/>
            <person name="Jenkins J."/>
            <person name="Barry K."/>
            <person name="Lindquist E."/>
            <person name="Hellsten U."/>
            <person name="Deshpande S."/>
            <person name="Wang X."/>
            <person name="Wu X."/>
            <person name="Mitros T."/>
            <person name="Triplett J."/>
            <person name="Yang X."/>
            <person name="Ye C.Y."/>
            <person name="Mauro-Herrera M."/>
            <person name="Wang L."/>
            <person name="Li P."/>
            <person name="Sharma M."/>
            <person name="Sharma R."/>
            <person name="Ronald P.C."/>
            <person name="Panaud O."/>
            <person name="Kellogg E.A."/>
            <person name="Brutnell T.P."/>
            <person name="Doust A.N."/>
            <person name="Tuskan G.A."/>
            <person name="Rokhsar D."/>
            <person name="Devos K.M."/>
        </authorList>
    </citation>
    <scope>NUCLEOTIDE SEQUENCE [LARGE SCALE GENOMIC DNA]</scope>
    <source>
        <strain evidence="2">cv. Yugu1</strain>
    </source>
</reference>
<dbReference type="Gramene" id="KQK87939">
    <property type="protein sequence ID" value="KQK87939"/>
    <property type="gene ID" value="SETIT_040699mg"/>
</dbReference>
<reference evidence="1" key="2">
    <citation type="submission" date="2018-08" db="UniProtKB">
        <authorList>
            <consortium name="EnsemblPlants"/>
        </authorList>
    </citation>
    <scope>IDENTIFICATION</scope>
    <source>
        <strain evidence="1">Yugu1</strain>
    </source>
</reference>
<dbReference type="InParanoid" id="K4AP51"/>
<evidence type="ECO:0000313" key="1">
    <source>
        <dbReference type="EnsemblPlants" id="KQK87939"/>
    </source>
</evidence>
<dbReference type="AlphaFoldDB" id="K4AP51"/>
<name>K4AP51_SETIT</name>